<feature type="transmembrane region" description="Helical" evidence="2">
    <location>
        <begin position="69"/>
        <end position="92"/>
    </location>
</feature>
<dbReference type="AlphaFoldDB" id="A0A7X6I1S6"/>
<feature type="region of interest" description="Disordered" evidence="1">
    <location>
        <begin position="201"/>
        <end position="238"/>
    </location>
</feature>
<feature type="domain" description="SMODS and SLOG-associating 2TM effector" evidence="3">
    <location>
        <begin position="20"/>
        <end position="205"/>
    </location>
</feature>
<sequence length="238" mass="25955">MSQPENQPEGARDAAGRREDLVGRPFPSGDWGEPAARLDALYHRAERDALRTVDWYLADRVRKRRAARALRAGTGTAAAAGVLLPLLELAGLGELLGWGYLALLVATLCLGADRLFGLTAGWTRDMATAQAVQRRLEQLRYDWAAESVREATGAADGGPAESAERCLVLLRRFSDDLGDLVRAETTLWMADFHAGGGALLTQTSDRRARPEPPPAPRPRPHIVGRPTMPRQRPPEGPR</sequence>
<dbReference type="Pfam" id="PF18183">
    <property type="entry name" value="SLATT_2"/>
    <property type="match status" value="1"/>
</dbReference>
<evidence type="ECO:0000313" key="4">
    <source>
        <dbReference type="EMBL" id="NJQ08654.1"/>
    </source>
</evidence>
<gene>
    <name evidence="4" type="ORF">HCN56_24545</name>
</gene>
<evidence type="ECO:0000256" key="1">
    <source>
        <dbReference type="SAM" id="MobiDB-lite"/>
    </source>
</evidence>
<dbReference type="Proteomes" id="UP000578686">
    <property type="component" value="Unassembled WGS sequence"/>
</dbReference>
<dbReference type="InterPro" id="IPR040688">
    <property type="entry name" value="SLATT_2"/>
</dbReference>
<feature type="transmembrane region" description="Helical" evidence="2">
    <location>
        <begin position="98"/>
        <end position="116"/>
    </location>
</feature>
<proteinExistence type="predicted"/>
<dbReference type="NCBIfam" id="NF033633">
    <property type="entry name" value="SLATT_2"/>
    <property type="match status" value="1"/>
</dbReference>
<evidence type="ECO:0000259" key="3">
    <source>
        <dbReference type="Pfam" id="PF18183"/>
    </source>
</evidence>
<feature type="region of interest" description="Disordered" evidence="1">
    <location>
        <begin position="1"/>
        <end position="28"/>
    </location>
</feature>
<keyword evidence="2" id="KW-1133">Transmembrane helix</keyword>
<protein>
    <submittedName>
        <fullName evidence="4">SLATT domain-containing protein</fullName>
    </submittedName>
</protein>
<name>A0A7X6I1S6_9ACTN</name>
<keyword evidence="2" id="KW-0472">Membrane</keyword>
<keyword evidence="2" id="KW-0812">Transmembrane</keyword>
<organism evidence="4 5">
    <name type="scientific">Streptomyces lonarensis</name>
    <dbReference type="NCBI Taxonomy" id="700599"/>
    <lineage>
        <taxon>Bacteria</taxon>
        <taxon>Bacillati</taxon>
        <taxon>Actinomycetota</taxon>
        <taxon>Actinomycetes</taxon>
        <taxon>Kitasatosporales</taxon>
        <taxon>Streptomycetaceae</taxon>
        <taxon>Streptomyces</taxon>
    </lineage>
</organism>
<dbReference type="EMBL" id="JAAVJD010000369">
    <property type="protein sequence ID" value="NJQ08654.1"/>
    <property type="molecule type" value="Genomic_DNA"/>
</dbReference>
<comment type="caution">
    <text evidence="4">The sequence shown here is derived from an EMBL/GenBank/DDBJ whole genome shotgun (WGS) entry which is preliminary data.</text>
</comment>
<dbReference type="RefSeq" id="WP_167974695.1">
    <property type="nucleotide sequence ID" value="NZ_BHZG01000282.1"/>
</dbReference>
<evidence type="ECO:0000313" key="5">
    <source>
        <dbReference type="Proteomes" id="UP000578686"/>
    </source>
</evidence>
<feature type="compositionally biased region" description="Basic and acidic residues" evidence="1">
    <location>
        <begin position="10"/>
        <end position="22"/>
    </location>
</feature>
<keyword evidence="5" id="KW-1185">Reference proteome</keyword>
<evidence type="ECO:0000256" key="2">
    <source>
        <dbReference type="SAM" id="Phobius"/>
    </source>
</evidence>
<accession>A0A7X6I1S6</accession>
<reference evidence="4 5" key="1">
    <citation type="submission" date="2020-03" db="EMBL/GenBank/DDBJ databases">
        <title>Draft genome of Streptomyces sp. ventii, isolated from the Axial Seamount in the Pacific Ocean, and resequencing of the two type strains Streptomyces lonarensis strain NCL 716 and Streptomyces bohaiensis strain 11A07.</title>
        <authorList>
            <person name="Loughran R.M."/>
            <person name="Pfannmuller K.M."/>
            <person name="Wasson B.J."/>
            <person name="Deadmond M.C."/>
            <person name="Paddock B.E."/>
            <person name="Koyack M.J."/>
            <person name="Gallegos D.A."/>
            <person name="Mitchell E.A."/>
            <person name="Ushijima B."/>
            <person name="Saw J.H."/>
            <person name="Mcphail K.L."/>
            <person name="Videau P."/>
        </authorList>
    </citation>
    <scope>NUCLEOTIDE SEQUENCE [LARGE SCALE GENOMIC DNA]</scope>
    <source>
        <strain evidence="4 5">NCL716</strain>
    </source>
</reference>